<dbReference type="InterPro" id="IPR009922">
    <property type="entry name" value="DUF1457"/>
</dbReference>
<evidence type="ECO:0000313" key="1">
    <source>
        <dbReference type="EMBL" id="TQV79727.1"/>
    </source>
</evidence>
<evidence type="ECO:0000313" key="2">
    <source>
        <dbReference type="Proteomes" id="UP000315252"/>
    </source>
</evidence>
<dbReference type="OrthoDB" id="7366623at2"/>
<sequence>MKIGPFRSYSCNTLFQRKCSCQCRLRMNTRWLPVKAVVNLSRIFTLVCQCFGRFCGDMLNPTTPCKRVMNSLTNPALTDETLRSLTEHWRSMGQGAAVPLRRNFEPMAIPFLLPDVCMIELTQPERRFRYRLIGTRIAEKAGFDATGCFLDELGCGTTITFVIKLLQRCVDLRQPVASLSSFGTGGRAYLVVRRVFLPLTLGRGAVDQILCGQTFDQNPQPMPSGREIDRSSPMYMDLAASSPDAEHEYFDL</sequence>
<gene>
    <name evidence="1" type="ORF">FKG95_13550</name>
</gene>
<proteinExistence type="predicted"/>
<dbReference type="Pfam" id="PF07310">
    <property type="entry name" value="PAS_5"/>
    <property type="match status" value="1"/>
</dbReference>
<protein>
    <submittedName>
        <fullName evidence="1">PAS domain-containing protein</fullName>
    </submittedName>
</protein>
<keyword evidence="2" id="KW-1185">Reference proteome</keyword>
<organism evidence="1 2">
    <name type="scientific">Denitrobaculum tricleocarpae</name>
    <dbReference type="NCBI Taxonomy" id="2591009"/>
    <lineage>
        <taxon>Bacteria</taxon>
        <taxon>Pseudomonadati</taxon>
        <taxon>Pseudomonadota</taxon>
        <taxon>Alphaproteobacteria</taxon>
        <taxon>Rhodospirillales</taxon>
        <taxon>Rhodospirillaceae</taxon>
        <taxon>Denitrobaculum</taxon>
    </lineage>
</organism>
<accession>A0A545TR72</accession>
<dbReference type="Proteomes" id="UP000315252">
    <property type="component" value="Unassembled WGS sequence"/>
</dbReference>
<name>A0A545TR72_9PROT</name>
<reference evidence="1 2" key="1">
    <citation type="submission" date="2019-06" db="EMBL/GenBank/DDBJ databases">
        <title>Whole genome sequence for Rhodospirillaceae sp. R148.</title>
        <authorList>
            <person name="Wang G."/>
        </authorList>
    </citation>
    <scope>NUCLEOTIDE SEQUENCE [LARGE SCALE GENOMIC DNA]</scope>
    <source>
        <strain evidence="1 2">R148</strain>
    </source>
</reference>
<dbReference type="EMBL" id="VHSH01000004">
    <property type="protein sequence ID" value="TQV79727.1"/>
    <property type="molecule type" value="Genomic_DNA"/>
</dbReference>
<dbReference type="AlphaFoldDB" id="A0A545TR72"/>
<comment type="caution">
    <text evidence="1">The sequence shown here is derived from an EMBL/GenBank/DDBJ whole genome shotgun (WGS) entry which is preliminary data.</text>
</comment>